<dbReference type="InterPro" id="IPR010982">
    <property type="entry name" value="Lambda_DNA-bd_dom_sf"/>
</dbReference>
<dbReference type="Gene3D" id="1.10.260.40">
    <property type="entry name" value="lambda repressor-like DNA-binding domains"/>
    <property type="match status" value="1"/>
</dbReference>
<evidence type="ECO:0000313" key="3">
    <source>
        <dbReference type="Proteomes" id="UP001268036"/>
    </source>
</evidence>
<dbReference type="InterPro" id="IPR001387">
    <property type="entry name" value="Cro/C1-type_HTH"/>
</dbReference>
<evidence type="ECO:0000259" key="1">
    <source>
        <dbReference type="PROSITE" id="PS50943"/>
    </source>
</evidence>
<dbReference type="Proteomes" id="UP001268036">
    <property type="component" value="Unassembled WGS sequence"/>
</dbReference>
<dbReference type="GO" id="GO:0003677">
    <property type="term" value="F:DNA binding"/>
    <property type="evidence" value="ECO:0007669"/>
    <property type="project" value="InterPro"/>
</dbReference>
<sequence length="94" mass="10397">MVMPLEVAERDQLITDICQGVIDGELDFATAVRRLRVEVTGLNQAPFARMCKISLGALLQLEHGTGNPTLKTLDSVFRVFGLRLSLALRTDTRL</sequence>
<dbReference type="CDD" id="cd00093">
    <property type="entry name" value="HTH_XRE"/>
    <property type="match status" value="1"/>
</dbReference>
<dbReference type="PROSITE" id="PS50943">
    <property type="entry name" value="HTH_CROC1"/>
    <property type="match status" value="1"/>
</dbReference>
<comment type="caution">
    <text evidence="2">The sequence shown here is derived from an EMBL/GenBank/DDBJ whole genome shotgun (WGS) entry which is preliminary data.</text>
</comment>
<proteinExistence type="predicted"/>
<accession>A0AAJ2EVN7</accession>
<protein>
    <submittedName>
        <fullName evidence="2">Transcriptional regulator with XRE-family HTH domain</fullName>
    </submittedName>
</protein>
<dbReference type="SUPFAM" id="SSF47413">
    <property type="entry name" value="lambda repressor-like DNA-binding domains"/>
    <property type="match status" value="1"/>
</dbReference>
<feature type="domain" description="HTH cro/C1-type" evidence="1">
    <location>
        <begin position="32"/>
        <end position="87"/>
    </location>
</feature>
<evidence type="ECO:0000313" key="2">
    <source>
        <dbReference type="EMBL" id="MDR6233892.1"/>
    </source>
</evidence>
<dbReference type="EMBL" id="JAVJAF010000001">
    <property type="protein sequence ID" value="MDR6233892.1"/>
    <property type="molecule type" value="Genomic_DNA"/>
</dbReference>
<name>A0AAJ2EVN7_9PSED</name>
<gene>
    <name evidence="2" type="ORF">QE440_001633</name>
</gene>
<organism evidence="2 3">
    <name type="scientific">Pseudomonas oryzihabitans</name>
    <dbReference type="NCBI Taxonomy" id="47885"/>
    <lineage>
        <taxon>Bacteria</taxon>
        <taxon>Pseudomonadati</taxon>
        <taxon>Pseudomonadota</taxon>
        <taxon>Gammaproteobacteria</taxon>
        <taxon>Pseudomonadales</taxon>
        <taxon>Pseudomonadaceae</taxon>
        <taxon>Pseudomonas</taxon>
    </lineage>
</organism>
<reference evidence="2" key="1">
    <citation type="submission" date="2023-08" db="EMBL/GenBank/DDBJ databases">
        <title>Functional and genomic diversity of the sorghum phyllosphere microbiome.</title>
        <authorList>
            <person name="Shade A."/>
        </authorList>
    </citation>
    <scope>NUCLEOTIDE SEQUENCE</scope>
    <source>
        <strain evidence="2">SORGH_AS_0201</strain>
    </source>
</reference>
<dbReference type="AlphaFoldDB" id="A0AAJ2EVN7"/>
<dbReference type="Pfam" id="PF01381">
    <property type="entry name" value="HTH_3"/>
    <property type="match status" value="1"/>
</dbReference>
<dbReference type="SMART" id="SM00530">
    <property type="entry name" value="HTH_XRE"/>
    <property type="match status" value="1"/>
</dbReference>